<evidence type="ECO:0000313" key="2">
    <source>
        <dbReference type="EnsemblProtists" id="EOD41321"/>
    </source>
</evidence>
<name>A0A0D3KZY6_EMIH1</name>
<dbReference type="HOGENOM" id="CLU_853728_0_0_1"/>
<dbReference type="PaxDb" id="2903-EOD41321"/>
<sequence>MSARKAVAKAAKAGVALSGGVLASGQAAESQAYSSSDLFPQVVLHEAPVKGAGEEAGQVVSLSKDNIAEAAALITEASHSPDILESVTLSGDGSHAWLGVSNGVGSVDLSHASFKSFESFVTLSAELAADPEFQRLIVAKENALQRRCLSASASAVSLAQSDFNDWTTAAGSEPGTPAAVSVSGSELLVFENEELRKQNDGLRAELRKLAAASATPADPAEAEVRACVGRAIDGVLSEAAAADKAAAKARARSRRPSMPRPSMPRLPGGDLPRNAAVVGAAVVVGLLAILVSRNPASAKAAATSAALAVLSLLHRVPPRTPADKAA</sequence>
<feature type="region of interest" description="Disordered" evidence="1">
    <location>
        <begin position="246"/>
        <end position="270"/>
    </location>
</feature>
<dbReference type="KEGG" id="ehx:EMIHUDRAFT_433310"/>
<reference evidence="2" key="2">
    <citation type="submission" date="2024-10" db="UniProtKB">
        <authorList>
            <consortium name="EnsemblProtists"/>
        </authorList>
    </citation>
    <scope>IDENTIFICATION</scope>
</reference>
<keyword evidence="3" id="KW-1185">Reference proteome</keyword>
<dbReference type="RefSeq" id="XP_005793750.1">
    <property type="nucleotide sequence ID" value="XM_005793693.1"/>
</dbReference>
<proteinExistence type="predicted"/>
<dbReference type="AlphaFoldDB" id="A0A0D3KZY6"/>
<dbReference type="EnsemblProtists" id="EOD41321">
    <property type="protein sequence ID" value="EOD41321"/>
    <property type="gene ID" value="EMIHUDRAFT_433310"/>
</dbReference>
<dbReference type="GeneID" id="17286591"/>
<dbReference type="Proteomes" id="UP000013827">
    <property type="component" value="Unassembled WGS sequence"/>
</dbReference>
<accession>A0A0D3KZY6</accession>
<reference evidence="3" key="1">
    <citation type="journal article" date="2013" name="Nature">
        <title>Pan genome of the phytoplankton Emiliania underpins its global distribution.</title>
        <authorList>
            <person name="Read B.A."/>
            <person name="Kegel J."/>
            <person name="Klute M.J."/>
            <person name="Kuo A."/>
            <person name="Lefebvre S.C."/>
            <person name="Maumus F."/>
            <person name="Mayer C."/>
            <person name="Miller J."/>
            <person name="Monier A."/>
            <person name="Salamov A."/>
            <person name="Young J."/>
            <person name="Aguilar M."/>
            <person name="Claverie J.M."/>
            <person name="Frickenhaus S."/>
            <person name="Gonzalez K."/>
            <person name="Herman E.K."/>
            <person name="Lin Y.C."/>
            <person name="Napier J."/>
            <person name="Ogata H."/>
            <person name="Sarno A.F."/>
            <person name="Shmutz J."/>
            <person name="Schroeder D."/>
            <person name="de Vargas C."/>
            <person name="Verret F."/>
            <person name="von Dassow P."/>
            <person name="Valentin K."/>
            <person name="Van de Peer Y."/>
            <person name="Wheeler G."/>
            <person name="Dacks J.B."/>
            <person name="Delwiche C.F."/>
            <person name="Dyhrman S.T."/>
            <person name="Glockner G."/>
            <person name="John U."/>
            <person name="Richards T."/>
            <person name="Worden A.Z."/>
            <person name="Zhang X."/>
            <person name="Grigoriev I.V."/>
            <person name="Allen A.E."/>
            <person name="Bidle K."/>
            <person name="Borodovsky M."/>
            <person name="Bowler C."/>
            <person name="Brownlee C."/>
            <person name="Cock J.M."/>
            <person name="Elias M."/>
            <person name="Gladyshev V.N."/>
            <person name="Groth M."/>
            <person name="Guda C."/>
            <person name="Hadaegh A."/>
            <person name="Iglesias-Rodriguez M.D."/>
            <person name="Jenkins J."/>
            <person name="Jones B.M."/>
            <person name="Lawson T."/>
            <person name="Leese F."/>
            <person name="Lindquist E."/>
            <person name="Lobanov A."/>
            <person name="Lomsadze A."/>
            <person name="Malik S.B."/>
            <person name="Marsh M.E."/>
            <person name="Mackinder L."/>
            <person name="Mock T."/>
            <person name="Mueller-Roeber B."/>
            <person name="Pagarete A."/>
            <person name="Parker M."/>
            <person name="Probert I."/>
            <person name="Quesneville H."/>
            <person name="Raines C."/>
            <person name="Rensing S.A."/>
            <person name="Riano-Pachon D.M."/>
            <person name="Richier S."/>
            <person name="Rokitta S."/>
            <person name="Shiraiwa Y."/>
            <person name="Soanes D.M."/>
            <person name="van der Giezen M."/>
            <person name="Wahlund T.M."/>
            <person name="Williams B."/>
            <person name="Wilson W."/>
            <person name="Wolfe G."/>
            <person name="Wurch L.L."/>
        </authorList>
    </citation>
    <scope>NUCLEOTIDE SEQUENCE</scope>
</reference>
<organism evidence="2 3">
    <name type="scientific">Emiliania huxleyi (strain CCMP1516)</name>
    <dbReference type="NCBI Taxonomy" id="280463"/>
    <lineage>
        <taxon>Eukaryota</taxon>
        <taxon>Haptista</taxon>
        <taxon>Haptophyta</taxon>
        <taxon>Prymnesiophyceae</taxon>
        <taxon>Isochrysidales</taxon>
        <taxon>Noelaerhabdaceae</taxon>
        <taxon>Emiliania</taxon>
    </lineage>
</organism>
<evidence type="ECO:0000313" key="3">
    <source>
        <dbReference type="Proteomes" id="UP000013827"/>
    </source>
</evidence>
<protein>
    <submittedName>
        <fullName evidence="2">Uncharacterized protein</fullName>
    </submittedName>
</protein>
<feature type="compositionally biased region" description="Basic residues" evidence="1">
    <location>
        <begin position="247"/>
        <end position="257"/>
    </location>
</feature>
<evidence type="ECO:0000256" key="1">
    <source>
        <dbReference type="SAM" id="MobiDB-lite"/>
    </source>
</evidence>